<feature type="transmembrane region" description="Helical" evidence="1">
    <location>
        <begin position="179"/>
        <end position="203"/>
    </location>
</feature>
<feature type="transmembrane region" description="Helical" evidence="1">
    <location>
        <begin position="21"/>
        <end position="45"/>
    </location>
</feature>
<accession>A0A8X6JGY6</accession>
<protein>
    <recommendedName>
        <fullName evidence="4">Gustatory receptor</fullName>
    </recommendedName>
</protein>
<dbReference type="Proteomes" id="UP000887116">
    <property type="component" value="Unassembled WGS sequence"/>
</dbReference>
<reference evidence="2" key="1">
    <citation type="submission" date="2020-07" db="EMBL/GenBank/DDBJ databases">
        <title>Multicomponent nature underlies the extraordinary mechanical properties of spider dragline silk.</title>
        <authorList>
            <person name="Kono N."/>
            <person name="Nakamura H."/>
            <person name="Mori M."/>
            <person name="Yoshida Y."/>
            <person name="Ohtoshi R."/>
            <person name="Malay A.D."/>
            <person name="Moran D.A.P."/>
            <person name="Tomita M."/>
            <person name="Numata K."/>
            <person name="Arakawa K."/>
        </authorList>
    </citation>
    <scope>NUCLEOTIDE SEQUENCE</scope>
</reference>
<dbReference type="EMBL" id="BMAO01038416">
    <property type="protein sequence ID" value="GFR24803.1"/>
    <property type="molecule type" value="Genomic_DNA"/>
</dbReference>
<evidence type="ECO:0000313" key="3">
    <source>
        <dbReference type="Proteomes" id="UP000887116"/>
    </source>
</evidence>
<evidence type="ECO:0008006" key="4">
    <source>
        <dbReference type="Google" id="ProtNLM"/>
    </source>
</evidence>
<keyword evidence="3" id="KW-1185">Reference proteome</keyword>
<dbReference type="OrthoDB" id="6430535at2759"/>
<dbReference type="AlphaFoldDB" id="A0A8X6JGY6"/>
<evidence type="ECO:0000313" key="2">
    <source>
        <dbReference type="EMBL" id="GFR24803.1"/>
    </source>
</evidence>
<organism evidence="2 3">
    <name type="scientific">Trichonephila clavata</name>
    <name type="common">Joro spider</name>
    <name type="synonym">Nephila clavata</name>
    <dbReference type="NCBI Taxonomy" id="2740835"/>
    <lineage>
        <taxon>Eukaryota</taxon>
        <taxon>Metazoa</taxon>
        <taxon>Ecdysozoa</taxon>
        <taxon>Arthropoda</taxon>
        <taxon>Chelicerata</taxon>
        <taxon>Arachnida</taxon>
        <taxon>Araneae</taxon>
        <taxon>Araneomorphae</taxon>
        <taxon>Entelegynae</taxon>
        <taxon>Araneoidea</taxon>
        <taxon>Nephilidae</taxon>
        <taxon>Trichonephila</taxon>
    </lineage>
</organism>
<keyword evidence="1" id="KW-0812">Transmembrane</keyword>
<sequence>MAECITRIYRILPHRNNERRKYLLIASFVFLEITAIASSVMLIYAENNTSKSQKSASELKLVLDSLSVELSYCILLARSVELMFHFITCTALSVFTLYYCLASRFIQDIIQRLLNKFKNNCLLQDVEGLIDIHGNIENCVSYMDEKLSFPAFLLVVMNMSGLFWASYKMAYFSDMNNCYFISMIYFTIFHSSLQLVMIISASITNELVTKLKHFVRRLPYLFPTRHSEIKFKLKQNVLQDNYLTLWNIYVINRSLIITSFGTLLTYGFLMGSLRKDS</sequence>
<name>A0A8X6JGY6_TRICU</name>
<comment type="caution">
    <text evidence="2">The sequence shown here is derived from an EMBL/GenBank/DDBJ whole genome shotgun (WGS) entry which is preliminary data.</text>
</comment>
<proteinExistence type="predicted"/>
<feature type="transmembrane region" description="Helical" evidence="1">
    <location>
        <begin position="255"/>
        <end position="273"/>
    </location>
</feature>
<gene>
    <name evidence="2" type="primary">AVEN_142582_1</name>
    <name evidence="2" type="ORF">TNCT_271091</name>
</gene>
<feature type="transmembrane region" description="Helical" evidence="1">
    <location>
        <begin position="82"/>
        <end position="102"/>
    </location>
</feature>
<evidence type="ECO:0000256" key="1">
    <source>
        <dbReference type="SAM" id="Phobius"/>
    </source>
</evidence>
<keyword evidence="1" id="KW-1133">Transmembrane helix</keyword>
<feature type="transmembrane region" description="Helical" evidence="1">
    <location>
        <begin position="147"/>
        <end position="167"/>
    </location>
</feature>
<keyword evidence="1" id="KW-0472">Membrane</keyword>